<organism evidence="2 3">
    <name type="scientific">Methylobacterium radiotolerans</name>
    <dbReference type="NCBI Taxonomy" id="31998"/>
    <lineage>
        <taxon>Bacteria</taxon>
        <taxon>Pseudomonadati</taxon>
        <taxon>Pseudomonadota</taxon>
        <taxon>Alphaproteobacteria</taxon>
        <taxon>Hyphomicrobiales</taxon>
        <taxon>Methylobacteriaceae</taxon>
        <taxon>Methylobacterium</taxon>
    </lineage>
</organism>
<protein>
    <submittedName>
        <fullName evidence="2">Uncharacterized protein</fullName>
    </submittedName>
</protein>
<dbReference type="Proteomes" id="UP001349262">
    <property type="component" value="Unassembled WGS sequence"/>
</dbReference>
<evidence type="ECO:0000256" key="1">
    <source>
        <dbReference type="SAM" id="MobiDB-lite"/>
    </source>
</evidence>
<sequence length="75" mass="8634">MVRDDATHPRWMQRMAERQARRHNGDKVVRWIARPAQMKERAKADGLSVIGQDRGMPAEQARPTGTVRLRIVSDN</sequence>
<gene>
    <name evidence="2" type="ORF">MRSR164_20425</name>
</gene>
<proteinExistence type="predicted"/>
<evidence type="ECO:0000313" key="3">
    <source>
        <dbReference type="Proteomes" id="UP001349262"/>
    </source>
</evidence>
<keyword evidence="3" id="KW-1185">Reference proteome</keyword>
<accession>A0ABU7TFM3</accession>
<evidence type="ECO:0000313" key="2">
    <source>
        <dbReference type="EMBL" id="MEE7459062.1"/>
    </source>
</evidence>
<reference evidence="2 3" key="1">
    <citation type="journal article" date="2012" name="Genet. Mol. Biol.">
        <title>Analysis of 16S rRNA and mxaF genes revealing insights into Methylobacterium niche-specific plant association.</title>
        <authorList>
            <person name="Dourado M.N."/>
            <person name="Andreote F.D."/>
            <person name="Dini-Andreote F."/>
            <person name="Conti R."/>
            <person name="Araujo J.M."/>
            <person name="Araujo W.L."/>
        </authorList>
    </citation>
    <scope>NUCLEOTIDE SEQUENCE [LARGE SCALE GENOMIC DNA]</scope>
    <source>
        <strain evidence="2 3">SR1.6/4</strain>
    </source>
</reference>
<feature type="region of interest" description="Disordered" evidence="1">
    <location>
        <begin position="43"/>
        <end position="62"/>
    </location>
</feature>
<name>A0ABU7TFM3_9HYPH</name>
<dbReference type="EMBL" id="MLBY01000005">
    <property type="protein sequence ID" value="MEE7459062.1"/>
    <property type="molecule type" value="Genomic_DNA"/>
</dbReference>
<comment type="caution">
    <text evidence="2">The sequence shown here is derived from an EMBL/GenBank/DDBJ whole genome shotgun (WGS) entry which is preliminary data.</text>
</comment>